<gene>
    <name evidence="1" type="ORF">LTR37_008960</name>
</gene>
<name>A0ACC3N9T3_9PEZI</name>
<dbReference type="EMBL" id="JAUTXU010000068">
    <property type="protein sequence ID" value="KAK3712696.1"/>
    <property type="molecule type" value="Genomic_DNA"/>
</dbReference>
<accession>A0ACC3N9T3</accession>
<comment type="caution">
    <text evidence="1">The sequence shown here is derived from an EMBL/GenBank/DDBJ whole genome shotgun (WGS) entry which is preliminary data.</text>
</comment>
<sequence>MINIFQSSTVYLFLAVNSIALSLLLMSAPMFLSGIPTSLSSVDLLSLFPIVLQPKYQEYGELPVPTFKEQVRAERSTGIFRRLICDRHHEWRPYGSVVFGNRLVQGYGQGTPMGLATRQRSSRQPTYFEFTKYNKLTAPRTAPPTDYYVSSSWDMPPTPQLYNIEVISDDEDVEQAPSSAKKQYP</sequence>
<organism evidence="1 2">
    <name type="scientific">Vermiconidia calcicola</name>
    <dbReference type="NCBI Taxonomy" id="1690605"/>
    <lineage>
        <taxon>Eukaryota</taxon>
        <taxon>Fungi</taxon>
        <taxon>Dikarya</taxon>
        <taxon>Ascomycota</taxon>
        <taxon>Pezizomycotina</taxon>
        <taxon>Dothideomycetes</taxon>
        <taxon>Dothideomycetidae</taxon>
        <taxon>Mycosphaerellales</taxon>
        <taxon>Extremaceae</taxon>
        <taxon>Vermiconidia</taxon>
    </lineage>
</organism>
<evidence type="ECO:0000313" key="2">
    <source>
        <dbReference type="Proteomes" id="UP001281147"/>
    </source>
</evidence>
<evidence type="ECO:0000313" key="1">
    <source>
        <dbReference type="EMBL" id="KAK3712696.1"/>
    </source>
</evidence>
<keyword evidence="2" id="KW-1185">Reference proteome</keyword>
<proteinExistence type="predicted"/>
<protein>
    <submittedName>
        <fullName evidence="1">Uncharacterized protein</fullName>
    </submittedName>
</protein>
<reference evidence="1" key="1">
    <citation type="submission" date="2023-07" db="EMBL/GenBank/DDBJ databases">
        <title>Black Yeasts Isolated from many extreme environments.</title>
        <authorList>
            <person name="Coleine C."/>
            <person name="Stajich J.E."/>
            <person name="Selbmann L."/>
        </authorList>
    </citation>
    <scope>NUCLEOTIDE SEQUENCE</scope>
    <source>
        <strain evidence="1">CCFEE 5714</strain>
    </source>
</reference>
<dbReference type="Proteomes" id="UP001281147">
    <property type="component" value="Unassembled WGS sequence"/>
</dbReference>